<dbReference type="GO" id="GO:0005634">
    <property type="term" value="C:nucleus"/>
    <property type="evidence" value="ECO:0007669"/>
    <property type="project" value="InterPro"/>
</dbReference>
<dbReference type="Gene3D" id="3.40.50.300">
    <property type="entry name" value="P-loop containing nucleotide triphosphate hydrolases"/>
    <property type="match status" value="1"/>
</dbReference>
<dbReference type="SUPFAM" id="SSF52540">
    <property type="entry name" value="P-loop containing nucleoside triphosphate hydrolases"/>
    <property type="match status" value="1"/>
</dbReference>
<dbReference type="InterPro" id="IPR056027">
    <property type="entry name" value="DUF7608"/>
</dbReference>
<name>A0A2T3B2W1_AMORE</name>
<feature type="region of interest" description="Disordered" evidence="1">
    <location>
        <begin position="388"/>
        <end position="412"/>
    </location>
</feature>
<dbReference type="Pfam" id="PF24581">
    <property type="entry name" value="DUF7608"/>
    <property type="match status" value="1"/>
</dbReference>
<proteinExistence type="predicted"/>
<evidence type="ECO:0000313" key="3">
    <source>
        <dbReference type="EMBL" id="PSS19982.1"/>
    </source>
</evidence>
<dbReference type="InterPro" id="IPR019021">
    <property type="entry name" value="Mms22"/>
</dbReference>
<gene>
    <name evidence="3" type="ORF">M430DRAFT_138021</name>
</gene>
<dbReference type="SMART" id="SM00382">
    <property type="entry name" value="AAA"/>
    <property type="match status" value="1"/>
</dbReference>
<dbReference type="PANTHER" id="PTHR28122:SF1">
    <property type="entry name" value="E3 UBIQUITIN-PROTEIN LIGASE SUBSTRATE RECEPTOR MMS22"/>
    <property type="match status" value="1"/>
</dbReference>
<feature type="region of interest" description="Disordered" evidence="1">
    <location>
        <begin position="1"/>
        <end position="152"/>
    </location>
</feature>
<dbReference type="Pfam" id="PF09462">
    <property type="entry name" value="Mus7"/>
    <property type="match status" value="1"/>
</dbReference>
<dbReference type="Pfam" id="PF00004">
    <property type="entry name" value="AAA"/>
    <property type="match status" value="1"/>
</dbReference>
<dbReference type="InterPro" id="IPR003593">
    <property type="entry name" value="AAA+_ATPase"/>
</dbReference>
<evidence type="ECO:0000259" key="2">
    <source>
        <dbReference type="SMART" id="SM00382"/>
    </source>
</evidence>
<dbReference type="PANTHER" id="PTHR28122">
    <property type="entry name" value="E3 UBIQUITIN-PROTEIN LIGASE SUBSTRATE RECEPTOR MMS22"/>
    <property type="match status" value="1"/>
</dbReference>
<reference evidence="3 4" key="1">
    <citation type="journal article" date="2018" name="New Phytol.">
        <title>Comparative genomics and transcriptomics depict ericoid mycorrhizal fungi as versatile saprotrophs and plant mutualists.</title>
        <authorList>
            <person name="Martino E."/>
            <person name="Morin E."/>
            <person name="Grelet G.A."/>
            <person name="Kuo A."/>
            <person name="Kohler A."/>
            <person name="Daghino S."/>
            <person name="Barry K.W."/>
            <person name="Cichocki N."/>
            <person name="Clum A."/>
            <person name="Dockter R.B."/>
            <person name="Hainaut M."/>
            <person name="Kuo R.C."/>
            <person name="LaButti K."/>
            <person name="Lindahl B.D."/>
            <person name="Lindquist E.A."/>
            <person name="Lipzen A."/>
            <person name="Khouja H.R."/>
            <person name="Magnuson J."/>
            <person name="Murat C."/>
            <person name="Ohm R.A."/>
            <person name="Singer S.W."/>
            <person name="Spatafora J.W."/>
            <person name="Wang M."/>
            <person name="Veneault-Fourrey C."/>
            <person name="Henrissat B."/>
            <person name="Grigoriev I.V."/>
            <person name="Martin F.M."/>
            <person name="Perotto S."/>
        </authorList>
    </citation>
    <scope>NUCLEOTIDE SEQUENCE [LARGE SCALE GENOMIC DNA]</scope>
    <source>
        <strain evidence="3 4">ATCC 22711</strain>
    </source>
</reference>
<dbReference type="InterPro" id="IPR003959">
    <property type="entry name" value="ATPase_AAA_core"/>
</dbReference>
<dbReference type="Gene3D" id="1.10.8.60">
    <property type="match status" value="1"/>
</dbReference>
<evidence type="ECO:0000256" key="1">
    <source>
        <dbReference type="SAM" id="MobiDB-lite"/>
    </source>
</evidence>
<feature type="domain" description="AAA+ ATPase" evidence="2">
    <location>
        <begin position="2248"/>
        <end position="2382"/>
    </location>
</feature>
<protein>
    <recommendedName>
        <fullName evidence="2">AAA+ ATPase domain-containing protein</fullName>
    </recommendedName>
</protein>
<dbReference type="InParanoid" id="A0A2T3B2W1"/>
<dbReference type="Pfam" id="PF17862">
    <property type="entry name" value="AAA_lid_3"/>
    <property type="match status" value="1"/>
</dbReference>
<organism evidence="3 4">
    <name type="scientific">Amorphotheca resinae ATCC 22711</name>
    <dbReference type="NCBI Taxonomy" id="857342"/>
    <lineage>
        <taxon>Eukaryota</taxon>
        <taxon>Fungi</taxon>
        <taxon>Dikarya</taxon>
        <taxon>Ascomycota</taxon>
        <taxon>Pezizomycotina</taxon>
        <taxon>Leotiomycetes</taxon>
        <taxon>Helotiales</taxon>
        <taxon>Amorphothecaceae</taxon>
        <taxon>Amorphotheca</taxon>
    </lineage>
</organism>
<dbReference type="STRING" id="857342.A0A2T3B2W1"/>
<dbReference type="GO" id="GO:0035361">
    <property type="term" value="C:Cul8-RING ubiquitin ligase complex"/>
    <property type="evidence" value="ECO:0007669"/>
    <property type="project" value="TreeGrafter"/>
</dbReference>
<accession>A0A2T3B2W1</accession>
<dbReference type="Proteomes" id="UP000241818">
    <property type="component" value="Unassembled WGS sequence"/>
</dbReference>
<dbReference type="RefSeq" id="XP_024721252.1">
    <property type="nucleotide sequence ID" value="XM_024862547.1"/>
</dbReference>
<sequence length="2524" mass="283199">MRRGVALPKPARTSQNLLPSTNNRLPFLSDDSDEGENEIYQSGFIYDDSSAELQDPFGEERMGLAEEEDKIDAMLPPRKRHGRGPDARPRKKRRSGSSSLFPKGGQMHRHQSKLTEHLIKPRKSHTSKGISNRYVGKASRQNISGDQKSPAPPRLGILDVIGQGQRDLPQFIKIAARTVKHKKDHGRQSPSKKFIRLANREDTSDVHLVLQDWKDGKIVPKDLDHPVRKDLEISRNPLNRIADNQQTMLHTPMAKMKHRAQIPHLDQKHIRRPRKLVVSKRTQKSLNDFVTTERPSPHQRGQHATAQLGANIIRKRQSRPPFASRQSRPAQLELSEMEYSHRHPATAFVSRKKALDTLYRNAPKRHAPQSNIQLNRFLADDVAEPSAETGSLPEVSGIGGNDSDFAKRFPRCRKRPPQRIDVGAAVYRQPSEPLILESLALTQAQEAIDDNRLQGLGKFGTNYTTHFDVFPLQSGIFFHESTFIGSGRLSKVLKSPGPVPSDVFRPYISCHLGDKEFRWGPWNDDVSSDIGVCFDWVLDQLNLQCPSPISSSARGDVVGAATHVVDYVQHHLSFADLQHRSVFLSRMIEVVSEFSSRLDLGADTANQMQFQYRVEVMSIWTVLVMQLLQISRNQIKQPSTTSRLEGLLMEVSRHCVRLLLRQGLENIRGLYDDLQYLSFRQNGIKRDRYAAQAWVILIKVLGTARIPRGSFWDVANTHLLDINMPSMNDARLMEKLWYSMFSLLPLCEFDESGVVIPGQRQEASFDNWLLPQRMLKSVFTLYLSGSRQSPSFNDYCRALVGRCHFLMLEWGWWKCSGIIGVLFDFFASQNLGHLRNEEAYRSPHFLEELDKDVSLAVEPEDRCFHIFLKIVALGVKHMRQAGEGKGIRNLVTRLLPNHDRQYPKEEELDTRDLASLRNHHDLLCTLYWAAPPDQQPSLTLIQELVIANRSHNAACMINLRAWQQLARFVLTLSTASEAFQPFILWQNTFFSKLLNQYLEEDPDARRQASLLGGAQISETRLQETIVKNKRSTMALLRSSVHATSYAVGFATSTNAVMAAFNTNIIKGILDTEDFRRDDLGECLIMDTLDTLGSYMDRIQQLHPPTSFPLQSAPCSAGDSQGSLDIDMDVDRQMMIYPLYEEIRPRLCQMVRQILECRLYSAKEPRFMKTLIEIWARMVSLITEESSELKTFLPGGECAVFVRRRGSERANKYWPLFLGELLHYKTIEDFAAAGFDIGLEWLLALTMPLSEPASLTRLTLSMYEKKHPLIKPFNGIEATLRSPLCADAWLIRHLVKGAIDSMRESSKGPSQLNDGNAKSGNRIARRDFSSVLKEVMDSMQRELELMTPGSVLHEQYVGFCQGVAEDIRSRGSEILPLTSFFVRSSAHYWPEEGDPKLFAAGIISYSLRLREQPGRTSSELFHYLYRGWRSDLINGRLENHVVYVTKGMKHWAFTEFILTNFVPAALHAGFNSEFGWILPSTYLPPLADRASRLLERNDSEAQATLGYLANILKIIINGFAKHYSLWQTTIKGIHPLNRGIMAVACQFWLALVPAIKGYVERHANGAVIMDEVNVALNTFSQQTVRAFSSSCEGSCEVATFDVAEGPHVKNIRENAAPDVPEQEVQGNVEQDAAGASTSPADIESSGVARKARQGKSGSGRLRVNRQRQPEGLPPVVLPDWFWDRNVKRVEDPALSGALTVFGAGSYPEEDGTLKAEAERQSLALVECGLPPLKDAKYTLHVDIYQEILSSLKAALSLRPPRTGKTIQRPVTLLQCPKEGGTYYLDSIVETIATKLGADLVRMDAQDIAQIVGPYVDENLAWTGSQTSLLGYQTQKIAGKLDAYDKDSSEEVEGEEDEDDIPSFLKRGRAAFPDKGSNPSEYLRKGLSAFLPIKSGSSAKKASSGQPVLEFFGIGSDPSSSVPLKSGTDQWNDLKVATALDALIGAADSKRLASAEPENPETLDTDPPARDLIIQLKDYRELSETEQGPELIRTLRSVINKRWHEGRNIILVGTSASSDVGLSRREIQHLQSDVVDGDRRTIFVPPDRREEQDVAFDADEKARIRQMNIRHIEDMIMKLNDGNPSSPLVVDIEKNLENPIAYSAGLEDSVWTYARVHRLATTILGLDTSLTHIDGSVFTKAWKLLADSDEAKFSWGGAELKQEDEEVDEMLEDMNKSTSQITKDKIKQIKKNCTSYEKRLLGGVIIPSDLHTTFNDVHAPKETVEALKTLTTLSLIRPEAFSYGVLATDKIPGLLLYGPPGTGKTLLAKAVAKECGTTMLEVSGADVNDMYVGEGEKNVKAIFSLAKKLSPCVVFIDEADAIFATRGESKRAGSHREIINQFLREWDGMNDLSAFIMVATNRPFDLDEAVLRRLPRRLLVDLPVEKDRETILKIHLKDEILDESVSLAELAKNTPFYSGSDLKNVSVAAALACIREENEMAAKHTGDEPYVYPERRLLTKKHFDKAMEEISASISEDMSTLAAIRKFDEKYGDRKGRRKKTSGLGFGGTTVEEKDSEAGRVRKIQV</sequence>
<dbReference type="GeneID" id="36570628"/>
<feature type="compositionally biased region" description="Basic and acidic residues" evidence="1">
    <location>
        <begin position="2509"/>
        <end position="2518"/>
    </location>
</feature>
<dbReference type="EMBL" id="KZ679010">
    <property type="protein sequence ID" value="PSS19982.1"/>
    <property type="molecule type" value="Genomic_DNA"/>
</dbReference>
<dbReference type="InterPro" id="IPR041569">
    <property type="entry name" value="AAA_lid_3"/>
</dbReference>
<feature type="region of interest" description="Disordered" evidence="1">
    <location>
        <begin position="2490"/>
        <end position="2524"/>
    </location>
</feature>
<keyword evidence="4" id="KW-1185">Reference proteome</keyword>
<dbReference type="OrthoDB" id="2386201at2759"/>
<dbReference type="GO" id="GO:0031297">
    <property type="term" value="P:replication fork processing"/>
    <property type="evidence" value="ECO:0007669"/>
    <property type="project" value="InterPro"/>
</dbReference>
<feature type="region of interest" description="Disordered" evidence="1">
    <location>
        <begin position="1617"/>
        <end position="1669"/>
    </location>
</feature>
<feature type="compositionally biased region" description="Polar residues" evidence="1">
    <location>
        <begin position="12"/>
        <end position="24"/>
    </location>
</feature>
<dbReference type="InterPro" id="IPR027417">
    <property type="entry name" value="P-loop_NTPase"/>
</dbReference>
<dbReference type="GO" id="GO:0005524">
    <property type="term" value="F:ATP binding"/>
    <property type="evidence" value="ECO:0007669"/>
    <property type="project" value="InterPro"/>
</dbReference>
<evidence type="ECO:0000313" key="4">
    <source>
        <dbReference type="Proteomes" id="UP000241818"/>
    </source>
</evidence>
<dbReference type="GO" id="GO:0016887">
    <property type="term" value="F:ATP hydrolysis activity"/>
    <property type="evidence" value="ECO:0007669"/>
    <property type="project" value="InterPro"/>
</dbReference>
<dbReference type="GO" id="GO:0000724">
    <property type="term" value="P:double-strand break repair via homologous recombination"/>
    <property type="evidence" value="ECO:0007669"/>
    <property type="project" value="TreeGrafter"/>
</dbReference>